<dbReference type="SUPFAM" id="SSF53335">
    <property type="entry name" value="S-adenosyl-L-methionine-dependent methyltransferases"/>
    <property type="match status" value="1"/>
</dbReference>
<gene>
    <name evidence="1" type="ORF">UFOVP436_103</name>
    <name evidence="2" type="ORF">UFOVP784_103</name>
</gene>
<sequence length="235" mass="26739">MDNGNIYFSKIANLVKYESVEGPQEMVDRVASIKSYLDSLNIDKRRIAVGFDILMWYFDIFSNETSEWNNNFGTTYGGAASEQAFLFSKPAKSLLSYPAWNTGLAKLMNEKSELTLINSHQLDLFEQFCKKESETWNYDTISRQDAEQGDGGPFDFIAINSYDIFHDPELVKSYFNMLSTGGVLVIGHINENNSLYEAEMEYTSGYAVHAALKEFENARVYHDYTVMGTTFAIKL</sequence>
<evidence type="ECO:0000313" key="1">
    <source>
        <dbReference type="EMBL" id="CAB4143275.1"/>
    </source>
</evidence>
<evidence type="ECO:0000313" key="2">
    <source>
        <dbReference type="EMBL" id="CAB4162735.1"/>
    </source>
</evidence>
<name>A0A6J5M8D5_9CAUD</name>
<accession>A0A6J5M8D5</accession>
<proteinExistence type="predicted"/>
<reference evidence="1" key="1">
    <citation type="submission" date="2020-04" db="EMBL/GenBank/DDBJ databases">
        <authorList>
            <person name="Chiriac C."/>
            <person name="Salcher M."/>
            <person name="Ghai R."/>
            <person name="Kavagutti S V."/>
        </authorList>
    </citation>
    <scope>NUCLEOTIDE SEQUENCE</scope>
</reference>
<dbReference type="EMBL" id="LR796418">
    <property type="protein sequence ID" value="CAB4143275.1"/>
    <property type="molecule type" value="Genomic_DNA"/>
</dbReference>
<protein>
    <submittedName>
        <fullName evidence="1">Uncharacterized protein</fullName>
    </submittedName>
</protein>
<organism evidence="1">
    <name type="scientific">uncultured Caudovirales phage</name>
    <dbReference type="NCBI Taxonomy" id="2100421"/>
    <lineage>
        <taxon>Viruses</taxon>
        <taxon>Duplodnaviria</taxon>
        <taxon>Heunggongvirae</taxon>
        <taxon>Uroviricota</taxon>
        <taxon>Caudoviricetes</taxon>
        <taxon>Peduoviridae</taxon>
        <taxon>Maltschvirus</taxon>
        <taxon>Maltschvirus maltsch</taxon>
    </lineage>
</organism>
<dbReference type="EMBL" id="LR796737">
    <property type="protein sequence ID" value="CAB4162735.1"/>
    <property type="molecule type" value="Genomic_DNA"/>
</dbReference>
<dbReference type="InterPro" id="IPR029063">
    <property type="entry name" value="SAM-dependent_MTases_sf"/>
</dbReference>